<gene>
    <name evidence="2" type="ORF">MICPUCDRAFT_25883</name>
</gene>
<evidence type="ECO:0000256" key="1">
    <source>
        <dbReference type="SAM" id="Phobius"/>
    </source>
</evidence>
<keyword evidence="1" id="KW-0812">Transmembrane</keyword>
<dbReference type="PANTHER" id="PTHR35791">
    <property type="entry name" value="UPF0754 MEMBRANE PROTEIN YHEB"/>
    <property type="match status" value="1"/>
</dbReference>
<protein>
    <submittedName>
        <fullName evidence="2">Predicted protein</fullName>
    </submittedName>
</protein>
<dbReference type="GeneID" id="9682863"/>
<dbReference type="EMBL" id="GG663737">
    <property type="protein sequence ID" value="EEH59069.1"/>
    <property type="molecule type" value="Genomic_DNA"/>
</dbReference>
<keyword evidence="1" id="KW-0472">Membrane</keyword>
<dbReference type="OMA" id="EWLLFVH"/>
<feature type="transmembrane region" description="Helical" evidence="1">
    <location>
        <begin position="387"/>
        <end position="408"/>
    </location>
</feature>
<dbReference type="PANTHER" id="PTHR35791:SF1">
    <property type="entry name" value="UPF0754 MEMBRANE PROTEIN YHEB"/>
    <property type="match status" value="1"/>
</dbReference>
<organism evidence="3">
    <name type="scientific">Micromonas pusilla (strain CCMP1545)</name>
    <name type="common">Picoplanktonic green alga</name>
    <dbReference type="NCBI Taxonomy" id="564608"/>
    <lineage>
        <taxon>Eukaryota</taxon>
        <taxon>Viridiplantae</taxon>
        <taxon>Chlorophyta</taxon>
        <taxon>Mamiellophyceae</taxon>
        <taxon>Mamiellales</taxon>
        <taxon>Mamiellaceae</taxon>
        <taxon>Micromonas</taxon>
    </lineage>
</organism>
<name>C1MML0_MICPC</name>
<proteinExistence type="predicted"/>
<dbReference type="KEGG" id="mpp:MICPUCDRAFT_25883"/>
<keyword evidence="1" id="KW-1133">Transmembrane helix</keyword>
<accession>C1MML0</accession>
<evidence type="ECO:0000313" key="2">
    <source>
        <dbReference type="EMBL" id="EEH59069.1"/>
    </source>
</evidence>
<feature type="transmembrane region" description="Helical" evidence="1">
    <location>
        <begin position="184"/>
        <end position="202"/>
    </location>
</feature>
<dbReference type="AlphaFoldDB" id="C1MML0"/>
<feature type="transmembrane region" description="Helical" evidence="1">
    <location>
        <begin position="214"/>
        <end position="234"/>
    </location>
</feature>
<evidence type="ECO:0000313" key="3">
    <source>
        <dbReference type="Proteomes" id="UP000001876"/>
    </source>
</evidence>
<dbReference type="eggNOG" id="ENOG502QTJ6">
    <property type="taxonomic scope" value="Eukaryota"/>
</dbReference>
<reference evidence="2 3" key="1">
    <citation type="journal article" date="2009" name="Science">
        <title>Green evolution and dynamic adaptations revealed by genomes of the marine picoeukaryotes Micromonas.</title>
        <authorList>
            <person name="Worden A.Z."/>
            <person name="Lee J.H."/>
            <person name="Mock T."/>
            <person name="Rouze P."/>
            <person name="Simmons M.P."/>
            <person name="Aerts A.L."/>
            <person name="Allen A.E."/>
            <person name="Cuvelier M.L."/>
            <person name="Derelle E."/>
            <person name="Everett M.V."/>
            <person name="Foulon E."/>
            <person name="Grimwood J."/>
            <person name="Gundlach H."/>
            <person name="Henrissat B."/>
            <person name="Napoli C."/>
            <person name="McDonald S.M."/>
            <person name="Parker M.S."/>
            <person name="Rombauts S."/>
            <person name="Salamov A."/>
            <person name="Von Dassow P."/>
            <person name="Badger J.H."/>
            <person name="Coutinho P.M."/>
            <person name="Demir E."/>
            <person name="Dubchak I."/>
            <person name="Gentemann C."/>
            <person name="Eikrem W."/>
            <person name="Gready J.E."/>
            <person name="John U."/>
            <person name="Lanier W."/>
            <person name="Lindquist E.A."/>
            <person name="Lucas S."/>
            <person name="Mayer K.F."/>
            <person name="Moreau H."/>
            <person name="Not F."/>
            <person name="Otillar R."/>
            <person name="Panaud O."/>
            <person name="Pangilinan J."/>
            <person name="Paulsen I."/>
            <person name="Piegu B."/>
            <person name="Poliakov A."/>
            <person name="Robbens S."/>
            <person name="Schmutz J."/>
            <person name="Toulza E."/>
            <person name="Wyss T."/>
            <person name="Zelensky A."/>
            <person name="Zhou K."/>
            <person name="Armbrust E.V."/>
            <person name="Bhattacharya D."/>
            <person name="Goodenough U.W."/>
            <person name="Van de Peer Y."/>
            <person name="Grigoriev I.V."/>
        </authorList>
    </citation>
    <scope>NUCLEOTIDE SEQUENCE [LARGE SCALE GENOMIC DNA]</scope>
    <source>
        <strain evidence="2 3">CCMP1545</strain>
    </source>
</reference>
<keyword evidence="3" id="KW-1185">Reference proteome</keyword>
<sequence>MSAIVGYATNIVALQMTFYPLEFFPSFLKFAQVPGQPFGLLGGWQGIIPSKAGKMAGILTDLMTTKLIDVAEMFGRIVPHDFAEVLAPAVKASTYTIFSDIMNAEAPFVWKSLPNAVQQDIVLEVMGGVPEFLEGLTQDLIENIYEVLDIKSMTVGLAEANKALVVKMFREVGDKEFVIIERSGGYFGFIFGVFQMIIFYIVDVYEPEYSGPLLPVFGFMVGWLTNWVALKLIFRPIEPTPVCCGAFVIQGAFLKRQEAVSEKFAALNAELFCNAHNIWDEMMHGAKKEQFNAMIKKHATTFFDRTVGGSGAMVAKTLFGKETFERVRGGVADGLVKQLPSILPISYDYQDEVLLIEDTVREAMRVLPPAEFEGVLHPVFEEDEIKLIFVGGVLGALVGLAQYTLIFAS</sequence>
<dbReference type="OrthoDB" id="410754at2759"/>
<dbReference type="Proteomes" id="UP000001876">
    <property type="component" value="Unassembled WGS sequence"/>
</dbReference>
<dbReference type="RefSeq" id="XP_003057424.1">
    <property type="nucleotide sequence ID" value="XM_003057378.1"/>
</dbReference>